<sequence length="387" mass="41838">MREVIQGAIDDLKEGQPCVLATVVRTKGSTPQKAGAMLLVRQDGTGVGTLGGGCVEGDIWFAAKEILRLNGGAEFKDYYLNEDIAARDGLVCGGTMYFYLQPLREPGDFLSVGSEIVEAYDGGQPVSLATVVNAKEGGPALGAKLLLRSDGSVTGSLGTAELDTQAIEVAERVADVGSNEAFSLADGTEVFVEGFTTPPTLVMVGGGHVGKATADLAYSLGYRVYVVDDRPEFSNEERFPNAEETVVATYDKWTDHLDLNVNSFVVVATRGHRFDDMALESALKTRARYIGVLGSRRKTIMIYRRLLKQGVPLERIKEVYAPIGLNIGALEPEELAVSIMSEIIMVRRGGDGRQMQMGDWYIDRAAEIVERTPEDSPEDSLETSVEV</sequence>
<feature type="domain" description="XdhC- CoxI" evidence="1">
    <location>
        <begin position="122"/>
        <end position="178"/>
    </location>
</feature>
<evidence type="ECO:0000259" key="2">
    <source>
        <dbReference type="Pfam" id="PF13478"/>
    </source>
</evidence>
<dbReference type="InterPro" id="IPR003777">
    <property type="entry name" value="XdhC_CoxI"/>
</dbReference>
<dbReference type="Gene3D" id="3.40.50.720">
    <property type="entry name" value="NAD(P)-binding Rossmann-like Domain"/>
    <property type="match status" value="1"/>
</dbReference>
<protein>
    <recommendedName>
        <fullName evidence="4">XdhC/CoxI family protein</fullName>
    </recommendedName>
</protein>
<gene>
    <name evidence="3" type="ORF">METZ01_LOCUS21653</name>
</gene>
<dbReference type="InterPro" id="IPR036291">
    <property type="entry name" value="NAD(P)-bd_dom_sf"/>
</dbReference>
<evidence type="ECO:0008006" key="4">
    <source>
        <dbReference type="Google" id="ProtNLM"/>
    </source>
</evidence>
<dbReference type="InterPro" id="IPR027051">
    <property type="entry name" value="XdhC_Rossmann_dom"/>
</dbReference>
<accession>A0A381PRY9</accession>
<dbReference type="InterPro" id="IPR052698">
    <property type="entry name" value="MoCofactor_Util/Proc"/>
</dbReference>
<feature type="domain" description="XdhC- CoxI" evidence="1">
    <location>
        <begin position="12"/>
        <end position="69"/>
    </location>
</feature>
<evidence type="ECO:0000259" key="1">
    <source>
        <dbReference type="Pfam" id="PF02625"/>
    </source>
</evidence>
<dbReference type="AlphaFoldDB" id="A0A381PRY9"/>
<dbReference type="Pfam" id="PF02625">
    <property type="entry name" value="XdhC_CoxI"/>
    <property type="match status" value="2"/>
</dbReference>
<name>A0A381PRY9_9ZZZZ</name>
<evidence type="ECO:0000313" key="3">
    <source>
        <dbReference type="EMBL" id="SUZ68799.1"/>
    </source>
</evidence>
<dbReference type="SUPFAM" id="SSF51735">
    <property type="entry name" value="NAD(P)-binding Rossmann-fold domains"/>
    <property type="match status" value="1"/>
</dbReference>
<organism evidence="3">
    <name type="scientific">marine metagenome</name>
    <dbReference type="NCBI Taxonomy" id="408172"/>
    <lineage>
        <taxon>unclassified sequences</taxon>
        <taxon>metagenomes</taxon>
        <taxon>ecological metagenomes</taxon>
    </lineage>
</organism>
<dbReference type="PANTHER" id="PTHR30388">
    <property type="entry name" value="ALDEHYDE OXIDOREDUCTASE MOLYBDENUM COFACTOR ASSEMBLY PROTEIN"/>
    <property type="match status" value="1"/>
</dbReference>
<reference evidence="3" key="1">
    <citation type="submission" date="2018-05" db="EMBL/GenBank/DDBJ databases">
        <authorList>
            <person name="Lanie J.A."/>
            <person name="Ng W.-L."/>
            <person name="Kazmierczak K.M."/>
            <person name="Andrzejewski T.M."/>
            <person name="Davidsen T.M."/>
            <person name="Wayne K.J."/>
            <person name="Tettelin H."/>
            <person name="Glass J.I."/>
            <person name="Rusch D."/>
            <person name="Podicherti R."/>
            <person name="Tsui H.-C.T."/>
            <person name="Winkler M.E."/>
        </authorList>
    </citation>
    <scope>NUCLEOTIDE SEQUENCE</scope>
</reference>
<dbReference type="Pfam" id="PF13478">
    <property type="entry name" value="XdhC_C"/>
    <property type="match status" value="1"/>
</dbReference>
<feature type="domain" description="XdhC Rossmann" evidence="2">
    <location>
        <begin position="201"/>
        <end position="343"/>
    </location>
</feature>
<dbReference type="EMBL" id="UINC01001043">
    <property type="protein sequence ID" value="SUZ68799.1"/>
    <property type="molecule type" value="Genomic_DNA"/>
</dbReference>
<dbReference type="PANTHER" id="PTHR30388:SF6">
    <property type="entry name" value="XANTHINE DEHYDROGENASE SUBUNIT A-RELATED"/>
    <property type="match status" value="1"/>
</dbReference>
<proteinExistence type="predicted"/>